<dbReference type="AlphaFoldDB" id="A0A4Q0YL74"/>
<dbReference type="InterPro" id="IPR012349">
    <property type="entry name" value="Split_barrel_FMN-bd"/>
</dbReference>
<evidence type="ECO:0000259" key="1">
    <source>
        <dbReference type="Pfam" id="PF01243"/>
    </source>
</evidence>
<dbReference type="Gene3D" id="2.30.110.10">
    <property type="entry name" value="Electron Transport, Fmn-binding Protein, Chain A"/>
    <property type="match status" value="1"/>
</dbReference>
<dbReference type="InterPro" id="IPR014419">
    <property type="entry name" value="HutZ"/>
</dbReference>
<sequence length="158" mass="18369">MLKDFIDSFKSSVISSTDKNGFPFSSYAPFIKIDGKFYIYISAMAKHYENLSINSKSTLFFIEDENLTSNIFARKRALLQCDVKKLLRETNEFEILIDEFEKRHGETVKILKKMKDFSFFEFTPFYGEAVFGFGEAYNIGGEKFEDLIQRGDLKGHEK</sequence>
<dbReference type="Proteomes" id="UP000290172">
    <property type="component" value="Unassembled WGS sequence"/>
</dbReference>
<protein>
    <submittedName>
        <fullName evidence="2">Heme iron utilization protein</fullName>
    </submittedName>
</protein>
<proteinExistence type="predicted"/>
<dbReference type="InterPro" id="IPR011576">
    <property type="entry name" value="Pyridox_Oxase_N"/>
</dbReference>
<dbReference type="Pfam" id="PF01243">
    <property type="entry name" value="PNPOx_N"/>
    <property type="match status" value="1"/>
</dbReference>
<evidence type="ECO:0000313" key="3">
    <source>
        <dbReference type="Proteomes" id="UP000290172"/>
    </source>
</evidence>
<evidence type="ECO:0000313" key="2">
    <source>
        <dbReference type="EMBL" id="RXJ69989.1"/>
    </source>
</evidence>
<organism evidence="2 3">
    <name type="scientific">Halarcobacter ebronensis</name>
    <dbReference type="NCBI Taxonomy" id="1462615"/>
    <lineage>
        <taxon>Bacteria</taxon>
        <taxon>Pseudomonadati</taxon>
        <taxon>Campylobacterota</taxon>
        <taxon>Epsilonproteobacteria</taxon>
        <taxon>Campylobacterales</taxon>
        <taxon>Arcobacteraceae</taxon>
        <taxon>Halarcobacter</taxon>
    </lineage>
</organism>
<dbReference type="RefSeq" id="WP_128977793.1">
    <property type="nucleotide sequence ID" value="NZ_PDKJ01000001.1"/>
</dbReference>
<dbReference type="EMBL" id="PDKJ01000001">
    <property type="protein sequence ID" value="RXJ69989.1"/>
    <property type="molecule type" value="Genomic_DNA"/>
</dbReference>
<dbReference type="PIRSF" id="PIRSF004633">
    <property type="entry name" value="UCP_PLP_oxd"/>
    <property type="match status" value="1"/>
</dbReference>
<comment type="caution">
    <text evidence="2">The sequence shown here is derived from an EMBL/GenBank/DDBJ whole genome shotgun (WGS) entry which is preliminary data.</text>
</comment>
<feature type="domain" description="Pyridoxamine 5'-phosphate oxidase N-terminal" evidence="1">
    <location>
        <begin position="2"/>
        <end position="128"/>
    </location>
</feature>
<reference evidence="2 3" key="1">
    <citation type="submission" date="2017-10" db="EMBL/GenBank/DDBJ databases">
        <title>Genomics of the genus Arcobacter.</title>
        <authorList>
            <person name="Perez-Cataluna A."/>
            <person name="Figueras M.J."/>
        </authorList>
    </citation>
    <scope>NUCLEOTIDE SEQUENCE [LARGE SCALE GENOMIC DNA]</scope>
    <source>
        <strain evidence="2 3">CECT 8993</strain>
    </source>
</reference>
<dbReference type="SUPFAM" id="SSF50475">
    <property type="entry name" value="FMN-binding split barrel"/>
    <property type="match status" value="1"/>
</dbReference>
<name>A0A4Q0YL74_9BACT</name>
<gene>
    <name evidence="2" type="ORF">CRV08_00040</name>
</gene>
<accession>A0A4Q0YL74</accession>